<accession>A0AA40CGD7</accession>
<gene>
    <name evidence="4" type="ORF">B0T17DRAFT_504600</name>
</gene>
<dbReference type="InterPro" id="IPR029060">
    <property type="entry name" value="PIN-like_dom_sf"/>
</dbReference>
<evidence type="ECO:0000259" key="3">
    <source>
        <dbReference type="Pfam" id="PF12813"/>
    </source>
</evidence>
<feature type="compositionally biased region" description="Polar residues" evidence="2">
    <location>
        <begin position="565"/>
        <end position="574"/>
    </location>
</feature>
<feature type="region of interest" description="Disordered" evidence="2">
    <location>
        <begin position="565"/>
        <end position="615"/>
    </location>
</feature>
<feature type="domain" description="Asteroid" evidence="3">
    <location>
        <begin position="149"/>
        <end position="403"/>
    </location>
</feature>
<evidence type="ECO:0000256" key="2">
    <source>
        <dbReference type="SAM" id="MobiDB-lite"/>
    </source>
</evidence>
<comment type="caution">
    <text evidence="4">The sequence shown here is derived from an EMBL/GenBank/DDBJ whole genome shotgun (WGS) entry which is preliminary data.</text>
</comment>
<feature type="compositionally biased region" description="Basic residues" evidence="2">
    <location>
        <begin position="576"/>
        <end position="585"/>
    </location>
</feature>
<dbReference type="EMBL" id="JAULSR010000001">
    <property type="protein sequence ID" value="KAK0637235.1"/>
    <property type="molecule type" value="Genomic_DNA"/>
</dbReference>
<dbReference type="InterPro" id="IPR039436">
    <property type="entry name" value="Asteroid_dom"/>
</dbReference>
<dbReference type="PANTHER" id="PTHR15665:SF1">
    <property type="entry name" value="PROTEIN ASTEROID HOMOLOG 1"/>
    <property type="match status" value="1"/>
</dbReference>
<organism evidence="4 5">
    <name type="scientific">Bombardia bombarda</name>
    <dbReference type="NCBI Taxonomy" id="252184"/>
    <lineage>
        <taxon>Eukaryota</taxon>
        <taxon>Fungi</taxon>
        <taxon>Dikarya</taxon>
        <taxon>Ascomycota</taxon>
        <taxon>Pezizomycotina</taxon>
        <taxon>Sordariomycetes</taxon>
        <taxon>Sordariomycetidae</taxon>
        <taxon>Sordariales</taxon>
        <taxon>Lasiosphaeriaceae</taxon>
        <taxon>Bombardia</taxon>
    </lineage>
</organism>
<proteinExistence type="inferred from homology"/>
<comment type="similarity">
    <text evidence="1">Belongs to the asteroid family.</text>
</comment>
<dbReference type="AlphaFoldDB" id="A0AA40CGD7"/>
<sequence length="615" mass="67832">MGIPHFKRHLEPYAQRGIVTPGSVSVALDGPALAYHVLNLCQRKSLRSSPFEQPAYELLGQTAIAWLDQIQACGLLVTAIFFDGFLPKSKQPERVQRVMKVSRDLCNYHKAFLTNVPQERPHVAETAPPPVDLFPTAWGGEASKKPPPPPFLVPAVIDALRRSSQYGPLTKVVPGEADGFCAHHVRLHGGAVLTSDSDLLVHQLGPDGSVIFFGDIDVDSESVVLTALQYRTSDICKSLAIKPDDGLLNLAFELIMDPHISLDQALERCRKETGIAKFPYDYSEFIKQYLTPEVATNIEVEDDLGMDPRISEIALQHVFGSSAKKAPSPTKTSNTSRPQDGELAMYLPFLLDSPSRTSAWESSKRIRQLAYSLLQQSTQDVTVIHSVSEFRRLQSLSAGVRVEVPPPSSIDAEATALLDVLSKVETSVTPAPETVWMNLSIYQDIILTMGQGKTSRPLGVELLSQEAAKKFDPYSWDSLHFLAQAQATYYSLRMLKQMLDFTLRHTGDVAASVSKLARSISLLPSLSEFPSPRNFEGMLRRVNEAGGLACLAAVLPHYIRSLQPKTESTELETSPKSKKRNKRQKTSHDDSRVVSLGGKTGSSSRNPYYILDVEE</sequence>
<evidence type="ECO:0000256" key="1">
    <source>
        <dbReference type="ARBA" id="ARBA00007398"/>
    </source>
</evidence>
<name>A0AA40CGD7_9PEZI</name>
<evidence type="ECO:0000313" key="4">
    <source>
        <dbReference type="EMBL" id="KAK0637235.1"/>
    </source>
</evidence>
<keyword evidence="5" id="KW-1185">Reference proteome</keyword>
<dbReference type="Gene3D" id="3.40.50.1010">
    <property type="entry name" value="5'-nuclease"/>
    <property type="match status" value="1"/>
</dbReference>
<reference evidence="4" key="1">
    <citation type="submission" date="2023-06" db="EMBL/GenBank/DDBJ databases">
        <title>Genome-scale phylogeny and comparative genomics of the fungal order Sordariales.</title>
        <authorList>
            <consortium name="Lawrence Berkeley National Laboratory"/>
            <person name="Hensen N."/>
            <person name="Bonometti L."/>
            <person name="Westerberg I."/>
            <person name="Brannstrom I.O."/>
            <person name="Guillou S."/>
            <person name="Cros-Aarteil S."/>
            <person name="Calhoun S."/>
            <person name="Haridas S."/>
            <person name="Kuo A."/>
            <person name="Mondo S."/>
            <person name="Pangilinan J."/>
            <person name="Riley R."/>
            <person name="LaButti K."/>
            <person name="Andreopoulos B."/>
            <person name="Lipzen A."/>
            <person name="Chen C."/>
            <person name="Yanf M."/>
            <person name="Daum C."/>
            <person name="Ng V."/>
            <person name="Clum A."/>
            <person name="Steindorff A."/>
            <person name="Ohm R."/>
            <person name="Martin F."/>
            <person name="Silar P."/>
            <person name="Natvig D."/>
            <person name="Lalanne C."/>
            <person name="Gautier V."/>
            <person name="Ament-velasquez S.L."/>
            <person name="Kruys A."/>
            <person name="Hutchinson M.I."/>
            <person name="Powell A.J."/>
            <person name="Barry K."/>
            <person name="Miller A.N."/>
            <person name="Grigoriev I.V."/>
            <person name="Debuchy R."/>
            <person name="Gladieux P."/>
            <person name="Thoren M.H."/>
            <person name="Johannesson H."/>
        </authorList>
    </citation>
    <scope>NUCLEOTIDE SEQUENCE</scope>
    <source>
        <strain evidence="4">SMH3391-2</strain>
    </source>
</reference>
<evidence type="ECO:0000313" key="5">
    <source>
        <dbReference type="Proteomes" id="UP001174934"/>
    </source>
</evidence>
<protein>
    <submittedName>
        <fullName evidence="4">XPG domain containing-domain-containing protein</fullName>
    </submittedName>
</protein>
<dbReference type="InterPro" id="IPR026832">
    <property type="entry name" value="Asteroid"/>
</dbReference>
<dbReference type="PANTHER" id="PTHR15665">
    <property type="entry name" value="ASTEROID PROTEIN"/>
    <property type="match status" value="1"/>
</dbReference>
<dbReference type="Proteomes" id="UP001174934">
    <property type="component" value="Unassembled WGS sequence"/>
</dbReference>
<dbReference type="Pfam" id="PF12813">
    <property type="entry name" value="XPG_I_2"/>
    <property type="match status" value="1"/>
</dbReference>
<dbReference type="SUPFAM" id="SSF88723">
    <property type="entry name" value="PIN domain-like"/>
    <property type="match status" value="1"/>
</dbReference>